<feature type="transmembrane region" description="Helical" evidence="1">
    <location>
        <begin position="81"/>
        <end position="100"/>
    </location>
</feature>
<keyword evidence="1" id="KW-1003">Cell membrane</keyword>
<feature type="transmembrane region" description="Helical" evidence="1">
    <location>
        <begin position="187"/>
        <end position="210"/>
    </location>
</feature>
<comment type="subcellular location">
    <subcellularLocation>
        <location evidence="1">Cell inner membrane</location>
        <topology evidence="1">Multi-pass membrane protein</topology>
    </subcellularLocation>
</comment>
<dbReference type="PANTHER" id="PTHR34300:SF1">
    <property type="entry name" value="QUEUOSINE PRECURSOR TRANSPORTER"/>
    <property type="match status" value="1"/>
</dbReference>
<organism evidence="2 3">
    <name type="scientific">Legionella hackeliae</name>
    <dbReference type="NCBI Taxonomy" id="449"/>
    <lineage>
        <taxon>Bacteria</taxon>
        <taxon>Pseudomonadati</taxon>
        <taxon>Pseudomonadota</taxon>
        <taxon>Gammaproteobacteria</taxon>
        <taxon>Legionellales</taxon>
        <taxon>Legionellaceae</taxon>
        <taxon>Legionella</taxon>
    </lineage>
</organism>
<dbReference type="GO" id="GO:0005886">
    <property type="term" value="C:plasma membrane"/>
    <property type="evidence" value="ECO:0007669"/>
    <property type="project" value="UniProtKB-SubCell"/>
</dbReference>
<dbReference type="NCBIfam" id="TIGR00697">
    <property type="entry name" value="queuosine precursor transporter"/>
    <property type="match status" value="1"/>
</dbReference>
<dbReference type="OrthoDB" id="7065604at2"/>
<dbReference type="EMBL" id="LN681225">
    <property type="protein sequence ID" value="CEK09207.1"/>
    <property type="molecule type" value="Genomic_DNA"/>
</dbReference>
<dbReference type="Proteomes" id="UP000032803">
    <property type="component" value="Chromosome I"/>
</dbReference>
<evidence type="ECO:0000313" key="3">
    <source>
        <dbReference type="Proteomes" id="UP000032803"/>
    </source>
</evidence>
<keyword evidence="1" id="KW-0472">Membrane</keyword>
<feature type="transmembrane region" description="Helical" evidence="1">
    <location>
        <begin position="57"/>
        <end position="74"/>
    </location>
</feature>
<gene>
    <name evidence="2" type="primary">yhhQ</name>
    <name evidence="2" type="ORF">LHA_0087</name>
</gene>
<dbReference type="GO" id="GO:0022857">
    <property type="term" value="F:transmembrane transporter activity"/>
    <property type="evidence" value="ECO:0007669"/>
    <property type="project" value="UniProtKB-UniRule"/>
</dbReference>
<dbReference type="KEGG" id="lha:LHA_0087"/>
<feature type="transmembrane region" description="Helical" evidence="1">
    <location>
        <begin position="112"/>
        <end position="131"/>
    </location>
</feature>
<keyword evidence="1" id="KW-1133">Transmembrane helix</keyword>
<evidence type="ECO:0000256" key="1">
    <source>
        <dbReference type="HAMAP-Rule" id="MF_02088"/>
    </source>
</evidence>
<keyword evidence="1" id="KW-0997">Cell inner membrane</keyword>
<feature type="transmembrane region" description="Helical" evidence="1">
    <location>
        <begin position="143"/>
        <end position="167"/>
    </location>
</feature>
<reference evidence="3" key="1">
    <citation type="submission" date="2014-09" db="EMBL/GenBank/DDBJ databases">
        <authorList>
            <person name="Gomez-Valero L."/>
        </authorList>
    </citation>
    <scope>NUCLEOTIDE SEQUENCE [LARGE SCALE GENOMIC DNA]</scope>
    <source>
        <strain evidence="3">ATCC35250</strain>
    </source>
</reference>
<dbReference type="HAMAP" id="MF_02088">
    <property type="entry name" value="Q_prec_transport"/>
    <property type="match status" value="1"/>
</dbReference>
<evidence type="ECO:0000313" key="2">
    <source>
        <dbReference type="EMBL" id="CEK09207.1"/>
    </source>
</evidence>
<protein>
    <recommendedName>
        <fullName evidence="1">Probable queuosine precursor transporter</fullName>
        <shortName evidence="1">Q precursor transporter</shortName>
    </recommendedName>
</protein>
<keyword evidence="1" id="KW-0812">Transmembrane</keyword>
<feature type="transmembrane region" description="Helical" evidence="1">
    <location>
        <begin position="24"/>
        <end position="45"/>
    </location>
</feature>
<dbReference type="HOGENOM" id="CLU_090905_0_0_6"/>
<keyword evidence="1" id="KW-0813">Transport</keyword>
<accession>A0A0A8UQ57</accession>
<dbReference type="NCBIfam" id="NF008406">
    <property type="entry name" value="PRK11212.1"/>
    <property type="match status" value="1"/>
</dbReference>
<dbReference type="PANTHER" id="PTHR34300">
    <property type="entry name" value="QUEUOSINE PRECURSOR TRANSPORTER-RELATED"/>
    <property type="match status" value="1"/>
</dbReference>
<dbReference type="InterPro" id="IPR003744">
    <property type="entry name" value="YhhQ"/>
</dbReference>
<comment type="similarity">
    <text evidence="1">Belongs to the vitamin uptake transporter (VUT/ECF) (TC 2.A.88) family. Q precursor transporter subfamily.</text>
</comment>
<proteinExistence type="inferred from homology"/>
<dbReference type="AlphaFoldDB" id="A0A0A8UQ57"/>
<comment type="function">
    <text evidence="1">Involved in the import of queuosine (Q) precursors, required for Q precursor salvage.</text>
</comment>
<dbReference type="PATRIC" id="fig|449.7.peg.1873"/>
<keyword evidence="3" id="KW-1185">Reference proteome</keyword>
<dbReference type="STRING" id="449.LHA_0087"/>
<name>A0A0A8UQ57_LEGHA</name>
<dbReference type="Pfam" id="PF02592">
    <property type="entry name" value="Vut_1"/>
    <property type="match status" value="1"/>
</dbReference>
<sequence length="222" mass="25161">MQATKKLIVWQETGCNVINSKQKFCLIMAHITIIALSNTLVQYPFTFLGFKTTWGAFSYPLIFILTDLTVRLLGQKIAKKVVYFAMLPGLVCSYLISNAYAQNALLSYNEVALRIAFASFLAYVFGQLLDITVFQKLRNQTKWWVAPGVSNIFGNVFDTYCFFFIAFYQSSDVFLSAHWMEIATVDLVFKLLISLISFLPLYGLILKLLLQNNAIKIAATSH</sequence>